<dbReference type="InterPro" id="IPR005471">
    <property type="entry name" value="Tscrpt_reg_IclR_N"/>
</dbReference>
<evidence type="ECO:0000256" key="2">
    <source>
        <dbReference type="ARBA" id="ARBA00023125"/>
    </source>
</evidence>
<dbReference type="InterPro" id="IPR050707">
    <property type="entry name" value="HTH_MetabolicPath_Reg"/>
</dbReference>
<keyword evidence="1" id="KW-0805">Transcription regulation</keyword>
<evidence type="ECO:0000259" key="5">
    <source>
        <dbReference type="PROSITE" id="PS51078"/>
    </source>
</evidence>
<dbReference type="InterPro" id="IPR029016">
    <property type="entry name" value="GAF-like_dom_sf"/>
</dbReference>
<evidence type="ECO:0000256" key="3">
    <source>
        <dbReference type="ARBA" id="ARBA00023163"/>
    </source>
</evidence>
<feature type="domain" description="IclR-ED" evidence="5">
    <location>
        <begin position="74"/>
        <end position="252"/>
    </location>
</feature>
<dbReference type="RefSeq" id="WP_380025550.1">
    <property type="nucleotide sequence ID" value="NZ_JBHSHC010000080.1"/>
</dbReference>
<dbReference type="InterPro" id="IPR036388">
    <property type="entry name" value="WH-like_DNA-bd_sf"/>
</dbReference>
<feature type="domain" description="HTH iclR-type" evidence="4">
    <location>
        <begin position="11"/>
        <end position="73"/>
    </location>
</feature>
<sequence length="252" mass="28054">MCVTDQEKGTVRAVERALDILLCFSGTEMELGLSEIAKRVGLHKSTVHRLLASLETKGFIRRHPQTDKYRLGWSVLELVSNVYQSDDLASIVVPEMTHLRDEVGETISLYIRIGKERIRTQAVESNQPVRRVANIGQRLPLYVGASGKVLLAWSDPQLVQEVIQDPAWPRDLSKKEFKAALVKTRENGYAISIEEREPGAAAVAVPIFGRDKQIVAALSVSGPVDRFTPEAVERFIPAARNTAQLISKMLTR</sequence>
<dbReference type="InterPro" id="IPR036390">
    <property type="entry name" value="WH_DNA-bd_sf"/>
</dbReference>
<keyword evidence="7" id="KW-1185">Reference proteome</keyword>
<accession>A0ABV9Q2Y0</accession>
<protein>
    <submittedName>
        <fullName evidence="6">IclR family transcriptional regulator</fullName>
    </submittedName>
</protein>
<keyword evidence="2" id="KW-0238">DNA-binding</keyword>
<dbReference type="Proteomes" id="UP001596002">
    <property type="component" value="Unassembled WGS sequence"/>
</dbReference>
<dbReference type="PANTHER" id="PTHR30136">
    <property type="entry name" value="HELIX-TURN-HELIX TRANSCRIPTIONAL REGULATOR, ICLR FAMILY"/>
    <property type="match status" value="1"/>
</dbReference>
<organism evidence="6 7">
    <name type="scientific">Effusibacillus consociatus</name>
    <dbReference type="NCBI Taxonomy" id="1117041"/>
    <lineage>
        <taxon>Bacteria</taxon>
        <taxon>Bacillati</taxon>
        <taxon>Bacillota</taxon>
        <taxon>Bacilli</taxon>
        <taxon>Bacillales</taxon>
        <taxon>Alicyclobacillaceae</taxon>
        <taxon>Effusibacillus</taxon>
    </lineage>
</organism>
<evidence type="ECO:0000259" key="4">
    <source>
        <dbReference type="PROSITE" id="PS51077"/>
    </source>
</evidence>
<evidence type="ECO:0000313" key="6">
    <source>
        <dbReference type="EMBL" id="MFC4767627.1"/>
    </source>
</evidence>
<keyword evidence="3" id="KW-0804">Transcription</keyword>
<gene>
    <name evidence="6" type="ORF">ACFO8Q_09665</name>
</gene>
<reference evidence="7" key="1">
    <citation type="journal article" date="2019" name="Int. J. Syst. Evol. Microbiol.">
        <title>The Global Catalogue of Microorganisms (GCM) 10K type strain sequencing project: providing services to taxonomists for standard genome sequencing and annotation.</title>
        <authorList>
            <consortium name="The Broad Institute Genomics Platform"/>
            <consortium name="The Broad Institute Genome Sequencing Center for Infectious Disease"/>
            <person name="Wu L."/>
            <person name="Ma J."/>
        </authorList>
    </citation>
    <scope>NUCLEOTIDE SEQUENCE [LARGE SCALE GENOMIC DNA]</scope>
    <source>
        <strain evidence="7">WYCCWR 12678</strain>
    </source>
</reference>
<dbReference type="SUPFAM" id="SSF55781">
    <property type="entry name" value="GAF domain-like"/>
    <property type="match status" value="1"/>
</dbReference>
<dbReference type="Gene3D" id="1.10.10.10">
    <property type="entry name" value="Winged helix-like DNA-binding domain superfamily/Winged helix DNA-binding domain"/>
    <property type="match status" value="1"/>
</dbReference>
<comment type="caution">
    <text evidence="6">The sequence shown here is derived from an EMBL/GenBank/DDBJ whole genome shotgun (WGS) entry which is preliminary data.</text>
</comment>
<dbReference type="SMART" id="SM00346">
    <property type="entry name" value="HTH_ICLR"/>
    <property type="match status" value="1"/>
</dbReference>
<dbReference type="EMBL" id="JBHSHC010000080">
    <property type="protein sequence ID" value="MFC4767627.1"/>
    <property type="molecule type" value="Genomic_DNA"/>
</dbReference>
<dbReference type="Pfam" id="PF09339">
    <property type="entry name" value="HTH_IclR"/>
    <property type="match status" value="1"/>
</dbReference>
<dbReference type="PROSITE" id="PS51078">
    <property type="entry name" value="ICLR_ED"/>
    <property type="match status" value="1"/>
</dbReference>
<name>A0ABV9Q2Y0_9BACL</name>
<evidence type="ECO:0000313" key="7">
    <source>
        <dbReference type="Proteomes" id="UP001596002"/>
    </source>
</evidence>
<dbReference type="Gene3D" id="3.30.450.40">
    <property type="match status" value="1"/>
</dbReference>
<evidence type="ECO:0000256" key="1">
    <source>
        <dbReference type="ARBA" id="ARBA00023015"/>
    </source>
</evidence>
<dbReference type="Pfam" id="PF01614">
    <property type="entry name" value="IclR_C"/>
    <property type="match status" value="1"/>
</dbReference>
<dbReference type="InterPro" id="IPR014757">
    <property type="entry name" value="Tscrpt_reg_IclR_C"/>
</dbReference>
<dbReference type="SUPFAM" id="SSF46785">
    <property type="entry name" value="Winged helix' DNA-binding domain"/>
    <property type="match status" value="1"/>
</dbReference>
<dbReference type="PANTHER" id="PTHR30136:SF39">
    <property type="entry name" value="TRANSCRIPTIONAL REGULATORY PROTEIN"/>
    <property type="match status" value="1"/>
</dbReference>
<proteinExistence type="predicted"/>
<dbReference type="PROSITE" id="PS51077">
    <property type="entry name" value="HTH_ICLR"/>
    <property type="match status" value="1"/>
</dbReference>